<feature type="signal peptide" evidence="2">
    <location>
        <begin position="1"/>
        <end position="25"/>
    </location>
</feature>
<name>A0ABW4ZVR6_9BACL</name>
<feature type="compositionally biased region" description="Low complexity" evidence="1">
    <location>
        <begin position="29"/>
        <end position="44"/>
    </location>
</feature>
<evidence type="ECO:0000256" key="1">
    <source>
        <dbReference type="SAM" id="MobiDB-lite"/>
    </source>
</evidence>
<keyword evidence="2" id="KW-0732">Signal</keyword>
<evidence type="ECO:0000313" key="4">
    <source>
        <dbReference type="Proteomes" id="UP001597343"/>
    </source>
</evidence>
<proteinExistence type="predicted"/>
<protein>
    <submittedName>
        <fullName evidence="3">Uncharacterized protein</fullName>
    </submittedName>
</protein>
<evidence type="ECO:0000313" key="3">
    <source>
        <dbReference type="EMBL" id="MFD2169409.1"/>
    </source>
</evidence>
<sequence>MNRRTKLVLTLGIAAVLAGSGTALAASNQGGEQASSEASGASAQTTDKQFPFKHAGKGEGFGGKVFISMAGTSELPNFLGMTEAELRSAQESGKTLAQIAADKGISEEKLIEFMLTEHKKQIDQLLADGKIEQEQADKMKEHMTEEQIKAMVEGKGPQGIGHIRADKVMIMPMNGELPKFLGMTEEELRSAQESGKTLAQIAEGKGISEEKLIEFMLTEHQKQIDQLLADGKIEQEQADKMKEHMTAEQIKAMVEGKGPQVFGHKQAGKVMMMPMQSGLPNFLGLTEEEFSSALKSGKTLAQVAADKGISEEKLIEFMQAEHQKQIDQLLADGKITQEQADSMKERMTAEQIKEMINGAGHLKVERGVRAEKGVGVELKQQRAPFAGTATSGKSFATTTRID</sequence>
<feature type="chain" id="PRO_5046991298" evidence="2">
    <location>
        <begin position="26"/>
        <end position="402"/>
    </location>
</feature>
<reference evidence="4" key="1">
    <citation type="journal article" date="2019" name="Int. J. Syst. Evol. Microbiol.">
        <title>The Global Catalogue of Microorganisms (GCM) 10K type strain sequencing project: providing services to taxonomists for standard genome sequencing and annotation.</title>
        <authorList>
            <consortium name="The Broad Institute Genomics Platform"/>
            <consortium name="The Broad Institute Genome Sequencing Center for Infectious Disease"/>
            <person name="Wu L."/>
            <person name="Ma J."/>
        </authorList>
    </citation>
    <scope>NUCLEOTIDE SEQUENCE [LARGE SCALE GENOMIC DNA]</scope>
    <source>
        <strain evidence="4">CGMCC 1.13574</strain>
    </source>
</reference>
<dbReference type="RefSeq" id="WP_386044537.1">
    <property type="nucleotide sequence ID" value="NZ_JBHUIO010000005.1"/>
</dbReference>
<dbReference type="Proteomes" id="UP001597343">
    <property type="component" value="Unassembled WGS sequence"/>
</dbReference>
<organism evidence="3 4">
    <name type="scientific">Tumebacillus lipolyticus</name>
    <dbReference type="NCBI Taxonomy" id="1280370"/>
    <lineage>
        <taxon>Bacteria</taxon>
        <taxon>Bacillati</taxon>
        <taxon>Bacillota</taxon>
        <taxon>Bacilli</taxon>
        <taxon>Bacillales</taxon>
        <taxon>Alicyclobacillaceae</taxon>
        <taxon>Tumebacillus</taxon>
    </lineage>
</organism>
<evidence type="ECO:0000256" key="2">
    <source>
        <dbReference type="SAM" id="SignalP"/>
    </source>
</evidence>
<gene>
    <name evidence="3" type="ORF">ACFSOY_05290</name>
</gene>
<comment type="caution">
    <text evidence="3">The sequence shown here is derived from an EMBL/GenBank/DDBJ whole genome shotgun (WGS) entry which is preliminary data.</text>
</comment>
<accession>A0ABW4ZVR6</accession>
<keyword evidence="4" id="KW-1185">Reference proteome</keyword>
<dbReference type="EMBL" id="JBHUIO010000005">
    <property type="protein sequence ID" value="MFD2169409.1"/>
    <property type="molecule type" value="Genomic_DNA"/>
</dbReference>
<feature type="region of interest" description="Disordered" evidence="1">
    <location>
        <begin position="26"/>
        <end position="46"/>
    </location>
</feature>